<accession>I4E7Q6</accession>
<sequence length="30" mass="3489">MGSDGFWLIIPRKQKSKIPSFPQKRESIVD</sequence>
<proteinExistence type="predicted"/>
<dbReference type="EMBL" id="FR845715">
    <property type="protein sequence ID" value="CCA45374.1"/>
    <property type="molecule type" value="Genomic_DNA"/>
</dbReference>
<organism evidence="1">
    <name type="scientific">Neisseria meningitidis alpha522</name>
    <dbReference type="NCBI Taxonomy" id="996307"/>
    <lineage>
        <taxon>Bacteria</taxon>
        <taxon>Pseudomonadati</taxon>
        <taxon>Pseudomonadota</taxon>
        <taxon>Betaproteobacteria</taxon>
        <taxon>Neisseriales</taxon>
        <taxon>Neisseriaceae</taxon>
        <taxon>Neisseria</taxon>
    </lineage>
</organism>
<reference evidence="1" key="1">
    <citation type="submission" date="2011-03" db="EMBL/GenBank/DDBJ databases">
        <title>Draft genome of Neisseria meningitidis strain alpha522.</title>
        <authorList>
            <person name="Schoen C."/>
            <person name="Blom J."/>
        </authorList>
    </citation>
    <scope>NUCLEOTIDE SEQUENCE</scope>
    <source>
        <strain evidence="1">Alpha522</strain>
    </source>
</reference>
<dbReference type="AlphaFoldDB" id="I4E7Q6"/>
<protein>
    <submittedName>
        <fullName evidence="1">Uncharacterized protein</fullName>
    </submittedName>
</protein>
<name>I4E7Q6_NEIME</name>
<gene>
    <name evidence="1" type="ORF">NMALPHA522_1833</name>
</gene>
<evidence type="ECO:0000313" key="1">
    <source>
        <dbReference type="EMBL" id="CCA45374.1"/>
    </source>
</evidence>